<evidence type="ECO:0000313" key="1">
    <source>
        <dbReference type="EMBL" id="ACY14782.1"/>
    </source>
</evidence>
<keyword evidence="2" id="KW-1185">Reference proteome</keyword>
<evidence type="ECO:0000313" key="2">
    <source>
        <dbReference type="Proteomes" id="UP000001880"/>
    </source>
</evidence>
<sequence length="41" mass="4546">MTRCVDAGAARMRDTCLDTWGSMNAIQSGVRLRKILRGCCE</sequence>
<gene>
    <name evidence="1" type="ordered locus">Hoch_2239</name>
</gene>
<dbReference type="HOGENOM" id="CLU_3270929_0_0_7"/>
<dbReference type="KEGG" id="hoh:Hoch_2239"/>
<organism evidence="1 2">
    <name type="scientific">Haliangium ochraceum (strain DSM 14365 / JCM 11303 / SMP-2)</name>
    <dbReference type="NCBI Taxonomy" id="502025"/>
    <lineage>
        <taxon>Bacteria</taxon>
        <taxon>Pseudomonadati</taxon>
        <taxon>Myxococcota</taxon>
        <taxon>Polyangia</taxon>
        <taxon>Haliangiales</taxon>
        <taxon>Kofleriaceae</taxon>
        <taxon>Haliangium</taxon>
    </lineage>
</organism>
<dbReference type="AlphaFoldDB" id="D0LHV3"/>
<protein>
    <submittedName>
        <fullName evidence="1">Uncharacterized protein</fullName>
    </submittedName>
</protein>
<reference evidence="1 2" key="1">
    <citation type="journal article" date="2010" name="Stand. Genomic Sci.">
        <title>Complete genome sequence of Haliangium ochraceum type strain (SMP-2).</title>
        <authorList>
            <consortium name="US DOE Joint Genome Institute (JGI-PGF)"/>
            <person name="Ivanova N."/>
            <person name="Daum C."/>
            <person name="Lang E."/>
            <person name="Abt B."/>
            <person name="Kopitz M."/>
            <person name="Saunders E."/>
            <person name="Lapidus A."/>
            <person name="Lucas S."/>
            <person name="Glavina Del Rio T."/>
            <person name="Nolan M."/>
            <person name="Tice H."/>
            <person name="Copeland A."/>
            <person name="Cheng J.F."/>
            <person name="Chen F."/>
            <person name="Bruce D."/>
            <person name="Goodwin L."/>
            <person name="Pitluck S."/>
            <person name="Mavromatis K."/>
            <person name="Pati A."/>
            <person name="Mikhailova N."/>
            <person name="Chen A."/>
            <person name="Palaniappan K."/>
            <person name="Land M."/>
            <person name="Hauser L."/>
            <person name="Chang Y.J."/>
            <person name="Jeffries C.D."/>
            <person name="Detter J.C."/>
            <person name="Brettin T."/>
            <person name="Rohde M."/>
            <person name="Goker M."/>
            <person name="Bristow J."/>
            <person name="Markowitz V."/>
            <person name="Eisen J.A."/>
            <person name="Hugenholtz P."/>
            <person name="Kyrpides N.C."/>
            <person name="Klenk H.P."/>
        </authorList>
    </citation>
    <scope>NUCLEOTIDE SEQUENCE [LARGE SCALE GENOMIC DNA]</scope>
    <source>
        <strain evidence="2">DSM 14365 / CIP 107738 / JCM 11303 / AJ 13395 / SMP-2</strain>
    </source>
</reference>
<proteinExistence type="predicted"/>
<dbReference type="EMBL" id="CP001804">
    <property type="protein sequence ID" value="ACY14782.1"/>
    <property type="molecule type" value="Genomic_DNA"/>
</dbReference>
<dbReference type="STRING" id="502025.Hoch_2239"/>
<dbReference type="Proteomes" id="UP000001880">
    <property type="component" value="Chromosome"/>
</dbReference>
<accession>D0LHV3</accession>
<name>D0LHV3_HALO1</name>